<feature type="transmembrane region" description="Helical" evidence="1">
    <location>
        <begin position="6"/>
        <end position="25"/>
    </location>
</feature>
<reference evidence="2 3" key="1">
    <citation type="submission" date="2015-07" db="EMBL/GenBank/DDBJ databases">
        <authorList>
            <person name="Black M."/>
            <person name="Gluste F."/>
            <person name="Kahn E."/>
            <person name="Kasera S."/>
            <person name="Browstead H."/>
            <person name="Browstone C.N."/>
            <person name="Yu S."/>
            <person name="Shaffer C.D."/>
            <person name="Hafer-Weston K.A."/>
            <person name="Elgin S.C.R."/>
            <person name="Miller E.S."/>
            <person name="Bradley K.W."/>
            <person name="Asai D.J."/>
            <person name="Bowman C.A."/>
            <person name="Russell D.A."/>
            <person name="Pope W.H."/>
            <person name="Jacobs-Sera D."/>
            <person name="Hendrix R.W."/>
            <person name="Hatfull G.F."/>
        </authorList>
    </citation>
    <scope>NUCLEOTIDE SEQUENCE [LARGE SCALE GENOMIC DNA]</scope>
</reference>
<dbReference type="Proteomes" id="UP000203217">
    <property type="component" value="Segment"/>
</dbReference>
<dbReference type="GeneID" id="26634251"/>
<sequence>MTDTLIAVVAIALIIAGVEYLGSLFDD</sequence>
<dbReference type="KEGG" id="vg:26634251"/>
<proteinExistence type="predicted"/>
<gene>
    <name evidence="2" type="ORF">SEA_CHADWICK_63</name>
</gene>
<accession>A0A0K2CMG3</accession>
<keyword evidence="1" id="KW-0812">Transmembrane</keyword>
<dbReference type="EMBL" id="KT246486">
    <property type="protein sequence ID" value="ALA06790.1"/>
    <property type="molecule type" value="Genomic_DNA"/>
</dbReference>
<evidence type="ECO:0000313" key="3">
    <source>
        <dbReference type="Proteomes" id="UP000203217"/>
    </source>
</evidence>
<keyword evidence="3" id="KW-1185">Reference proteome</keyword>
<protein>
    <submittedName>
        <fullName evidence="2">Uncharacterized protein</fullName>
    </submittedName>
</protein>
<organism evidence="2 3">
    <name type="scientific">Mycobacterium phage Chadwick</name>
    <dbReference type="NCBI Taxonomy" id="1698366"/>
    <lineage>
        <taxon>Viruses</taxon>
        <taxon>Duplodnaviria</taxon>
        <taxon>Heunggongvirae</taxon>
        <taxon>Uroviricota</taxon>
        <taxon>Caudoviricetes</taxon>
        <taxon>Benedictvirus</taxon>
        <taxon>Benedictvirus chadwick</taxon>
    </lineage>
</organism>
<keyword evidence="1" id="KW-1133">Transmembrane helix</keyword>
<evidence type="ECO:0000256" key="1">
    <source>
        <dbReference type="SAM" id="Phobius"/>
    </source>
</evidence>
<name>A0A0K2CMG3_9CAUD</name>
<dbReference type="RefSeq" id="YP_009207727.1">
    <property type="nucleotide sequence ID" value="NC_028897.1"/>
</dbReference>
<evidence type="ECO:0000313" key="2">
    <source>
        <dbReference type="EMBL" id="ALA06790.1"/>
    </source>
</evidence>
<keyword evidence="1" id="KW-0472">Membrane</keyword>